<gene>
    <name evidence="2" type="ORF">DYH56_03930</name>
</gene>
<dbReference type="InterPro" id="IPR012349">
    <property type="entry name" value="Split_barrel_FMN-bd"/>
</dbReference>
<comment type="caution">
    <text evidence="2">The sequence shown here is derived from an EMBL/GenBank/DDBJ whole genome shotgun (WGS) entry which is preliminary data.</text>
</comment>
<dbReference type="Gene3D" id="2.30.110.10">
    <property type="entry name" value="Electron Transport, Fmn-binding Protein, Chain A"/>
    <property type="match status" value="1"/>
</dbReference>
<proteinExistence type="predicted"/>
<feature type="domain" description="Pyridoxamine 5'-phosphate oxidase N-terminal" evidence="1">
    <location>
        <begin position="3"/>
        <end position="89"/>
    </location>
</feature>
<organism evidence="2 3">
    <name type="scientific">Psychrilyobacter piezotolerans</name>
    <dbReference type="NCBI Taxonomy" id="2293438"/>
    <lineage>
        <taxon>Bacteria</taxon>
        <taxon>Fusobacteriati</taxon>
        <taxon>Fusobacteriota</taxon>
        <taxon>Fusobacteriia</taxon>
        <taxon>Fusobacteriales</taxon>
        <taxon>Fusobacteriaceae</taxon>
        <taxon>Psychrilyobacter</taxon>
    </lineage>
</organism>
<sequence>MNEIIKFLEENPHTYLATVEKGEPRVRPFDFMYGEGNRFYFCTNNQKEVYNQLMVNPNVELSVMNNKMEWARLRGKTVFLDNITVKEKILEISPIVKSIYKTADNPALECFYIEKWEAVIGSLSGKPSKRYKSL</sequence>
<name>A0ABX9KIU2_9FUSO</name>
<reference evidence="2 3" key="1">
    <citation type="submission" date="2018-08" db="EMBL/GenBank/DDBJ databases">
        <title>Draft genome sequence of Psychrilyobacter sp. strain SD5 isolated from Black Sea water.</title>
        <authorList>
            <person name="Yadav S."/>
            <person name="Villanueva L."/>
            <person name="Damste J.S.S."/>
        </authorList>
    </citation>
    <scope>NUCLEOTIDE SEQUENCE [LARGE SCALE GENOMIC DNA]</scope>
    <source>
        <strain evidence="2 3">SD5</strain>
    </source>
</reference>
<evidence type="ECO:0000313" key="3">
    <source>
        <dbReference type="Proteomes" id="UP000263486"/>
    </source>
</evidence>
<dbReference type="PANTHER" id="PTHR34818:SF1">
    <property type="entry name" value="PROTEIN BLI-3"/>
    <property type="match status" value="1"/>
</dbReference>
<evidence type="ECO:0000313" key="2">
    <source>
        <dbReference type="EMBL" id="REI42182.1"/>
    </source>
</evidence>
<dbReference type="EMBL" id="QUAJ01000005">
    <property type="protein sequence ID" value="REI42182.1"/>
    <property type="molecule type" value="Genomic_DNA"/>
</dbReference>
<dbReference type="Proteomes" id="UP000263486">
    <property type="component" value="Unassembled WGS sequence"/>
</dbReference>
<dbReference type="PANTHER" id="PTHR34818">
    <property type="entry name" value="PROTEIN BLI-3"/>
    <property type="match status" value="1"/>
</dbReference>
<dbReference type="InterPro" id="IPR052917">
    <property type="entry name" value="Stress-Dev_Protein"/>
</dbReference>
<evidence type="ECO:0000259" key="1">
    <source>
        <dbReference type="Pfam" id="PF01243"/>
    </source>
</evidence>
<dbReference type="SUPFAM" id="SSF50475">
    <property type="entry name" value="FMN-binding split barrel"/>
    <property type="match status" value="1"/>
</dbReference>
<accession>A0ABX9KIU2</accession>
<dbReference type="RefSeq" id="WP_114641560.1">
    <property type="nucleotide sequence ID" value="NZ_JAACIO010000005.1"/>
</dbReference>
<dbReference type="Pfam" id="PF01243">
    <property type="entry name" value="PNPOx_N"/>
    <property type="match status" value="1"/>
</dbReference>
<keyword evidence="3" id="KW-1185">Reference proteome</keyword>
<protein>
    <submittedName>
        <fullName evidence="2">Pyridoxamine 5'-phosphate oxidase</fullName>
    </submittedName>
</protein>
<dbReference type="InterPro" id="IPR011576">
    <property type="entry name" value="Pyridox_Oxase_N"/>
</dbReference>